<evidence type="ECO:0000313" key="2">
    <source>
        <dbReference type="Proteomes" id="UP001370100"/>
    </source>
</evidence>
<dbReference type="Proteomes" id="UP001370100">
    <property type="component" value="Unassembled WGS sequence"/>
</dbReference>
<proteinExistence type="predicted"/>
<keyword evidence="2" id="KW-1185">Reference proteome</keyword>
<sequence>MTTLISAATATTLPTEEVVVGVPDTVDAATLSCRLHAVIADPTTLSVTVEAGTRAGADDLGRVLDCARGAADGRGVGFTVR</sequence>
<accession>A0ABU8N476</accession>
<dbReference type="EMBL" id="JBBEGL010000003">
    <property type="protein sequence ID" value="MEJ2887166.1"/>
    <property type="molecule type" value="Genomic_DNA"/>
</dbReference>
<evidence type="ECO:0000313" key="1">
    <source>
        <dbReference type="EMBL" id="MEJ2887166.1"/>
    </source>
</evidence>
<name>A0ABU8N476_9PSEU</name>
<dbReference type="RefSeq" id="WP_337713655.1">
    <property type="nucleotide sequence ID" value="NZ_JBBEGL010000003.1"/>
</dbReference>
<reference evidence="1 2" key="1">
    <citation type="submission" date="2024-03" db="EMBL/GenBank/DDBJ databases">
        <title>Actinomycetospora sp. OC33-EN06, a novel actinomycete isolated from wild orchid (Aerides multiflora).</title>
        <authorList>
            <person name="Suriyachadkun C."/>
        </authorList>
    </citation>
    <scope>NUCLEOTIDE SEQUENCE [LARGE SCALE GENOMIC DNA]</scope>
    <source>
        <strain evidence="1 2">OC33-EN06</strain>
    </source>
</reference>
<organism evidence="1 2">
    <name type="scientific">Actinomycetospora aeridis</name>
    <dbReference type="NCBI Taxonomy" id="3129231"/>
    <lineage>
        <taxon>Bacteria</taxon>
        <taxon>Bacillati</taxon>
        <taxon>Actinomycetota</taxon>
        <taxon>Actinomycetes</taxon>
        <taxon>Pseudonocardiales</taxon>
        <taxon>Pseudonocardiaceae</taxon>
        <taxon>Actinomycetospora</taxon>
    </lineage>
</organism>
<comment type="caution">
    <text evidence="1">The sequence shown here is derived from an EMBL/GenBank/DDBJ whole genome shotgun (WGS) entry which is preliminary data.</text>
</comment>
<protein>
    <submittedName>
        <fullName evidence="1">Uncharacterized protein</fullName>
    </submittedName>
</protein>
<gene>
    <name evidence="1" type="ORF">WCD41_11975</name>
</gene>